<dbReference type="PANTHER" id="PTHR15907">
    <property type="entry name" value="DUF614 FAMILY PROTEIN-RELATED"/>
    <property type="match status" value="1"/>
</dbReference>
<accession>A0A9Q0K3D4</accession>
<name>A0A9Q0K3D4_9MAGN</name>
<protein>
    <submittedName>
        <fullName evidence="1">Uncharacterized protein</fullName>
    </submittedName>
</protein>
<gene>
    <name evidence="1" type="ORF">NE237_019898</name>
</gene>
<dbReference type="NCBIfam" id="TIGR01571">
    <property type="entry name" value="A_thal_Cys_rich"/>
    <property type="match status" value="1"/>
</dbReference>
<proteinExistence type="predicted"/>
<dbReference type="AlphaFoldDB" id="A0A9Q0K3D4"/>
<organism evidence="1 2">
    <name type="scientific">Protea cynaroides</name>
    <dbReference type="NCBI Taxonomy" id="273540"/>
    <lineage>
        <taxon>Eukaryota</taxon>
        <taxon>Viridiplantae</taxon>
        <taxon>Streptophyta</taxon>
        <taxon>Embryophyta</taxon>
        <taxon>Tracheophyta</taxon>
        <taxon>Spermatophyta</taxon>
        <taxon>Magnoliopsida</taxon>
        <taxon>Proteales</taxon>
        <taxon>Proteaceae</taxon>
        <taxon>Protea</taxon>
    </lineage>
</organism>
<sequence>MSPFEKSENQKFTPDFSATAPPLPPYGAAPAIGIPVSSVNQTYSYTTPIVPAPPRPRPQAQVPWSTGLCDCSDDLNSCCTTCCCPCITFGRISEIIDKGSSSCGANGAIYALIMYFTACQCLYSCSYRSKLRAQYNLEEGPCADCLVHCCCEPCALCQEYRELQNYGFNMSLGWHGNVENQNRLVTIAPMQPSMTR</sequence>
<dbReference type="Pfam" id="PF04749">
    <property type="entry name" value="PLAC8"/>
    <property type="match status" value="1"/>
</dbReference>
<dbReference type="EMBL" id="JAMYWD010000009">
    <property type="protein sequence ID" value="KAJ4959988.1"/>
    <property type="molecule type" value="Genomic_DNA"/>
</dbReference>
<dbReference type="OrthoDB" id="1045822at2759"/>
<comment type="caution">
    <text evidence="1">The sequence shown here is derived from an EMBL/GenBank/DDBJ whole genome shotgun (WGS) entry which is preliminary data.</text>
</comment>
<dbReference type="InterPro" id="IPR006461">
    <property type="entry name" value="PLAC_motif_containing"/>
</dbReference>
<reference evidence="1" key="1">
    <citation type="journal article" date="2023" name="Plant J.">
        <title>The genome of the king protea, Protea cynaroides.</title>
        <authorList>
            <person name="Chang J."/>
            <person name="Duong T.A."/>
            <person name="Schoeman C."/>
            <person name="Ma X."/>
            <person name="Roodt D."/>
            <person name="Barker N."/>
            <person name="Li Z."/>
            <person name="Van de Peer Y."/>
            <person name="Mizrachi E."/>
        </authorList>
    </citation>
    <scope>NUCLEOTIDE SEQUENCE</scope>
    <source>
        <tissue evidence="1">Young leaves</tissue>
    </source>
</reference>
<dbReference type="Proteomes" id="UP001141806">
    <property type="component" value="Unassembled WGS sequence"/>
</dbReference>
<evidence type="ECO:0000313" key="2">
    <source>
        <dbReference type="Proteomes" id="UP001141806"/>
    </source>
</evidence>
<keyword evidence="2" id="KW-1185">Reference proteome</keyword>
<evidence type="ECO:0000313" key="1">
    <source>
        <dbReference type="EMBL" id="KAJ4959988.1"/>
    </source>
</evidence>